<name>A0AAV7NT62_PLEWA</name>
<feature type="non-terminal residue" evidence="2">
    <location>
        <position position="93"/>
    </location>
</feature>
<comment type="caution">
    <text evidence="2">The sequence shown here is derived from an EMBL/GenBank/DDBJ whole genome shotgun (WGS) entry which is preliminary data.</text>
</comment>
<reference evidence="2" key="1">
    <citation type="journal article" date="2022" name="bioRxiv">
        <title>Sequencing and chromosome-scale assembly of the giantPleurodeles waltlgenome.</title>
        <authorList>
            <person name="Brown T."/>
            <person name="Elewa A."/>
            <person name="Iarovenko S."/>
            <person name="Subramanian E."/>
            <person name="Araus A.J."/>
            <person name="Petzold A."/>
            <person name="Susuki M."/>
            <person name="Suzuki K.-i.T."/>
            <person name="Hayashi T."/>
            <person name="Toyoda A."/>
            <person name="Oliveira C."/>
            <person name="Osipova E."/>
            <person name="Leigh N.D."/>
            <person name="Simon A."/>
            <person name="Yun M.H."/>
        </authorList>
    </citation>
    <scope>NUCLEOTIDE SEQUENCE</scope>
    <source>
        <strain evidence="2">20211129_DDA</strain>
        <tissue evidence="2">Liver</tissue>
    </source>
</reference>
<dbReference type="AlphaFoldDB" id="A0AAV7NT62"/>
<evidence type="ECO:0000313" key="2">
    <source>
        <dbReference type="EMBL" id="KAJ1118150.1"/>
    </source>
</evidence>
<feature type="region of interest" description="Disordered" evidence="1">
    <location>
        <begin position="61"/>
        <end position="93"/>
    </location>
</feature>
<protein>
    <submittedName>
        <fullName evidence="2">Uncharacterized protein</fullName>
    </submittedName>
</protein>
<evidence type="ECO:0000256" key="1">
    <source>
        <dbReference type="SAM" id="MobiDB-lite"/>
    </source>
</evidence>
<gene>
    <name evidence="2" type="ORF">NDU88_006345</name>
</gene>
<organism evidence="2 3">
    <name type="scientific">Pleurodeles waltl</name>
    <name type="common">Iberian ribbed newt</name>
    <dbReference type="NCBI Taxonomy" id="8319"/>
    <lineage>
        <taxon>Eukaryota</taxon>
        <taxon>Metazoa</taxon>
        <taxon>Chordata</taxon>
        <taxon>Craniata</taxon>
        <taxon>Vertebrata</taxon>
        <taxon>Euteleostomi</taxon>
        <taxon>Amphibia</taxon>
        <taxon>Batrachia</taxon>
        <taxon>Caudata</taxon>
        <taxon>Salamandroidea</taxon>
        <taxon>Salamandridae</taxon>
        <taxon>Pleurodelinae</taxon>
        <taxon>Pleurodeles</taxon>
    </lineage>
</organism>
<proteinExistence type="predicted"/>
<evidence type="ECO:0000313" key="3">
    <source>
        <dbReference type="Proteomes" id="UP001066276"/>
    </source>
</evidence>
<keyword evidence="3" id="KW-1185">Reference proteome</keyword>
<dbReference type="EMBL" id="JANPWB010000012">
    <property type="protein sequence ID" value="KAJ1118150.1"/>
    <property type="molecule type" value="Genomic_DNA"/>
</dbReference>
<dbReference type="Proteomes" id="UP001066276">
    <property type="component" value="Chromosome 8"/>
</dbReference>
<accession>A0AAV7NT62</accession>
<sequence length="93" mass="9984">MRARGRNIQKDVQEQAKIKVHAEELTASHRAPCRVSSDPVGASGASLGGYYSRCRNLHRQAGHAGSTPLCPLIRSRPDTDTRLADNGTGGCDQ</sequence>